<dbReference type="Proteomes" id="UP000290261">
    <property type="component" value="Unassembled WGS sequence"/>
</dbReference>
<evidence type="ECO:0000313" key="2">
    <source>
        <dbReference type="EMBL" id="RYC50546.1"/>
    </source>
</evidence>
<evidence type="ECO:0000313" key="3">
    <source>
        <dbReference type="Proteomes" id="UP000290261"/>
    </source>
</evidence>
<feature type="transmembrane region" description="Helical" evidence="1">
    <location>
        <begin position="129"/>
        <end position="150"/>
    </location>
</feature>
<feature type="transmembrane region" description="Helical" evidence="1">
    <location>
        <begin position="171"/>
        <end position="194"/>
    </location>
</feature>
<protein>
    <recommendedName>
        <fullName evidence="4">DUF2306 domain-containing protein</fullName>
    </recommendedName>
</protein>
<keyword evidence="1" id="KW-0812">Transmembrane</keyword>
<feature type="transmembrane region" description="Helical" evidence="1">
    <location>
        <begin position="66"/>
        <end position="82"/>
    </location>
</feature>
<evidence type="ECO:0000256" key="1">
    <source>
        <dbReference type="SAM" id="Phobius"/>
    </source>
</evidence>
<dbReference type="AlphaFoldDB" id="A0A444VIE8"/>
<keyword evidence="1" id="KW-1133">Transmembrane helix</keyword>
<organism evidence="2 3">
    <name type="scientific">Flagellimonas olearia</name>
    <dbReference type="NCBI Taxonomy" id="552546"/>
    <lineage>
        <taxon>Bacteria</taxon>
        <taxon>Pseudomonadati</taxon>
        <taxon>Bacteroidota</taxon>
        <taxon>Flavobacteriia</taxon>
        <taxon>Flavobacteriales</taxon>
        <taxon>Flavobacteriaceae</taxon>
        <taxon>Flagellimonas</taxon>
    </lineage>
</organism>
<name>A0A444VIE8_9FLAO</name>
<dbReference type="EMBL" id="JJMP01000009">
    <property type="protein sequence ID" value="RYC50546.1"/>
    <property type="molecule type" value="Genomic_DNA"/>
</dbReference>
<proteinExistence type="predicted"/>
<reference evidence="2 3" key="1">
    <citation type="submission" date="2014-04" db="EMBL/GenBank/DDBJ databases">
        <title>Whole genome of Muricauda olearia.</title>
        <authorList>
            <person name="Zhang X.-H."/>
            <person name="Tang K."/>
        </authorList>
    </citation>
    <scope>NUCLEOTIDE SEQUENCE [LARGE SCALE GENOMIC DNA]</scope>
    <source>
        <strain evidence="2 3">Th120</strain>
    </source>
</reference>
<keyword evidence="3" id="KW-1185">Reference proteome</keyword>
<feature type="transmembrane region" description="Helical" evidence="1">
    <location>
        <begin position="6"/>
        <end position="30"/>
    </location>
</feature>
<comment type="caution">
    <text evidence="2">The sequence shown here is derived from an EMBL/GenBank/DDBJ whole genome shotgun (WGS) entry which is preliminary data.</text>
</comment>
<feature type="transmembrane region" description="Helical" evidence="1">
    <location>
        <begin position="103"/>
        <end position="123"/>
    </location>
</feature>
<sequence length="220" mass="24198">MEQAITILIYIHAFFGGVGLLTGIGSIIVKKGSSLHKKLGRVFSYAMITSSSMAMFISQMPNHKNLFLFLIGLFTIYMVLAGNRALTFKDRTKKKADFRDKSISGLMLAASVVMIVIGSIGVFQQLDGAVLYIFFGGFGAFLSLSDFWMFRTFSKKKNAWLISHLGRMNGALIASITAFLVVGTGIQSLIVWIAPTVLGTLYTTYWNITIRRPKGKSAQA</sequence>
<accession>A0A444VIE8</accession>
<keyword evidence="1" id="KW-0472">Membrane</keyword>
<evidence type="ECO:0008006" key="4">
    <source>
        <dbReference type="Google" id="ProtNLM"/>
    </source>
</evidence>
<gene>
    <name evidence="2" type="ORF">DN53_18125</name>
</gene>
<dbReference type="RefSeq" id="WP_129655547.1">
    <property type="nucleotide sequence ID" value="NZ_ML142913.1"/>
</dbReference>